<evidence type="ECO:0000256" key="6">
    <source>
        <dbReference type="SAM" id="Phobius"/>
    </source>
</evidence>
<feature type="transmembrane region" description="Helical" evidence="6">
    <location>
        <begin position="245"/>
        <end position="269"/>
    </location>
</feature>
<dbReference type="Gene3D" id="1.20.1250.20">
    <property type="entry name" value="MFS general substrate transporter like domains"/>
    <property type="match status" value="1"/>
</dbReference>
<keyword evidence="4 6" id="KW-0472">Membrane</keyword>
<comment type="subcellular location">
    <subcellularLocation>
        <location evidence="1">Membrane</location>
        <topology evidence="1">Multi-pass membrane protein</topology>
    </subcellularLocation>
</comment>
<evidence type="ECO:0000256" key="3">
    <source>
        <dbReference type="ARBA" id="ARBA00022989"/>
    </source>
</evidence>
<protein>
    <recommendedName>
        <fullName evidence="9">Major facilitator superfamily (MFS) profile domain-containing protein</fullName>
    </recommendedName>
</protein>
<dbReference type="SUPFAM" id="SSF103473">
    <property type="entry name" value="MFS general substrate transporter"/>
    <property type="match status" value="1"/>
</dbReference>
<feature type="transmembrane region" description="Helical" evidence="6">
    <location>
        <begin position="490"/>
        <end position="510"/>
    </location>
</feature>
<feature type="transmembrane region" description="Helical" evidence="6">
    <location>
        <begin position="181"/>
        <end position="202"/>
    </location>
</feature>
<dbReference type="InterPro" id="IPR011701">
    <property type="entry name" value="MFS"/>
</dbReference>
<gene>
    <name evidence="7" type="ORF">RRG08_034835</name>
</gene>
<dbReference type="EMBL" id="JAWDGP010001550">
    <property type="protein sequence ID" value="KAK3790272.1"/>
    <property type="molecule type" value="Genomic_DNA"/>
</dbReference>
<evidence type="ECO:0008006" key="9">
    <source>
        <dbReference type="Google" id="ProtNLM"/>
    </source>
</evidence>
<comment type="caution">
    <text evidence="7">The sequence shown here is derived from an EMBL/GenBank/DDBJ whole genome shotgun (WGS) entry which is preliminary data.</text>
</comment>
<accession>A0AAE1AP83</accession>
<dbReference type="InterPro" id="IPR005829">
    <property type="entry name" value="Sugar_transporter_CS"/>
</dbReference>
<feature type="transmembrane region" description="Helical" evidence="6">
    <location>
        <begin position="425"/>
        <end position="446"/>
    </location>
</feature>
<dbReference type="PANTHER" id="PTHR23507">
    <property type="entry name" value="ZGC:174356"/>
    <property type="match status" value="1"/>
</dbReference>
<proteinExistence type="predicted"/>
<organism evidence="7 8">
    <name type="scientific">Elysia crispata</name>
    <name type="common">lettuce slug</name>
    <dbReference type="NCBI Taxonomy" id="231223"/>
    <lineage>
        <taxon>Eukaryota</taxon>
        <taxon>Metazoa</taxon>
        <taxon>Spiralia</taxon>
        <taxon>Lophotrochozoa</taxon>
        <taxon>Mollusca</taxon>
        <taxon>Gastropoda</taxon>
        <taxon>Heterobranchia</taxon>
        <taxon>Euthyneura</taxon>
        <taxon>Panpulmonata</taxon>
        <taxon>Sacoglossa</taxon>
        <taxon>Placobranchoidea</taxon>
        <taxon>Plakobranchidae</taxon>
        <taxon>Elysia</taxon>
    </lineage>
</organism>
<name>A0AAE1AP83_9GAST</name>
<dbReference type="Proteomes" id="UP001283361">
    <property type="component" value="Unassembled WGS sequence"/>
</dbReference>
<keyword evidence="8" id="KW-1185">Reference proteome</keyword>
<dbReference type="PANTHER" id="PTHR23507:SF1">
    <property type="entry name" value="FI18259P1-RELATED"/>
    <property type="match status" value="1"/>
</dbReference>
<dbReference type="Pfam" id="PF07690">
    <property type="entry name" value="MFS_1"/>
    <property type="match status" value="2"/>
</dbReference>
<dbReference type="InterPro" id="IPR036259">
    <property type="entry name" value="MFS_trans_sf"/>
</dbReference>
<feature type="transmembrane region" description="Helical" evidence="6">
    <location>
        <begin position="335"/>
        <end position="357"/>
    </location>
</feature>
<feature type="transmembrane region" description="Helical" evidence="6">
    <location>
        <begin position="148"/>
        <end position="169"/>
    </location>
</feature>
<evidence type="ECO:0000256" key="5">
    <source>
        <dbReference type="SAM" id="MobiDB-lite"/>
    </source>
</evidence>
<sequence>MFISVETLQLHNFVKSTSLLDRILQAEQSCIRRTRQASTMSKSINSTQDKDNGSLGKPIDDVPQDDEDDRRKRKNMFTLIIISSLGMLGYGVYGTVYSQWIYVRFEMDALGASFSKLEKSAAIDPCFRGNFSDSPFIPLLVEAQANSAHFNMLTTLCALIPSFFTNLLLGAYADQIGRRVIFIVSLGGNLLRVAIVCVVAYWNLDVRFIFIGCIISGLAGDFASYLMSIYIYTADNTTTGKSRSFLMVFTTAVSWTCGTLSQFASGYFIEAVGYVWPMITGLAVIIVSFVLTVVLLQETLDKSKVKKVSLCQGIKGIFSFYFDEPINPLHKRKDFILLGLVFFAFSSSITGSITTIFQMNEPFCWGSRHMGIVSSSFGLAHSVLSTIIMRLLQMVLSDELLVVLSLLTSVANRFVFAFANSDWHLYIGFGIGALEISVLAIIRAIMSRMVPQEKRGSLFASLAVMETATVAASGAGLSELYSKTVSQWKGLAYCVMGCFALASVIFMSIYKIMIYSREPPNTTVFIEAQETKNNNTARESDVIISDGVEKVENFKETRTEYESTDF</sequence>
<feature type="transmembrane region" description="Helical" evidence="6">
    <location>
        <begin position="458"/>
        <end position="478"/>
    </location>
</feature>
<dbReference type="GO" id="GO:0016020">
    <property type="term" value="C:membrane"/>
    <property type="evidence" value="ECO:0007669"/>
    <property type="project" value="UniProtKB-SubCell"/>
</dbReference>
<evidence type="ECO:0000256" key="1">
    <source>
        <dbReference type="ARBA" id="ARBA00004141"/>
    </source>
</evidence>
<dbReference type="AlphaFoldDB" id="A0AAE1AP83"/>
<evidence type="ECO:0000313" key="7">
    <source>
        <dbReference type="EMBL" id="KAK3790272.1"/>
    </source>
</evidence>
<keyword evidence="2 6" id="KW-0812">Transmembrane</keyword>
<keyword evidence="3 6" id="KW-1133">Transmembrane helix</keyword>
<dbReference type="PROSITE" id="PS00216">
    <property type="entry name" value="SUGAR_TRANSPORT_1"/>
    <property type="match status" value="1"/>
</dbReference>
<evidence type="ECO:0000313" key="8">
    <source>
        <dbReference type="Proteomes" id="UP001283361"/>
    </source>
</evidence>
<dbReference type="GO" id="GO:0022857">
    <property type="term" value="F:transmembrane transporter activity"/>
    <property type="evidence" value="ECO:0007669"/>
    <property type="project" value="InterPro"/>
</dbReference>
<feature type="transmembrane region" description="Helical" evidence="6">
    <location>
        <begin position="400"/>
        <end position="419"/>
    </location>
</feature>
<feature type="compositionally biased region" description="Polar residues" evidence="5">
    <location>
        <begin position="36"/>
        <end position="47"/>
    </location>
</feature>
<feature type="transmembrane region" description="Helical" evidence="6">
    <location>
        <begin position="275"/>
        <end position="296"/>
    </location>
</feature>
<feature type="transmembrane region" description="Helical" evidence="6">
    <location>
        <begin position="208"/>
        <end position="233"/>
    </location>
</feature>
<evidence type="ECO:0000256" key="2">
    <source>
        <dbReference type="ARBA" id="ARBA00022692"/>
    </source>
</evidence>
<feature type="transmembrane region" description="Helical" evidence="6">
    <location>
        <begin position="369"/>
        <end position="388"/>
    </location>
</feature>
<feature type="region of interest" description="Disordered" evidence="5">
    <location>
        <begin position="35"/>
        <end position="69"/>
    </location>
</feature>
<evidence type="ECO:0000256" key="4">
    <source>
        <dbReference type="ARBA" id="ARBA00023136"/>
    </source>
</evidence>
<feature type="transmembrane region" description="Helical" evidence="6">
    <location>
        <begin position="77"/>
        <end position="97"/>
    </location>
</feature>
<reference evidence="7" key="1">
    <citation type="journal article" date="2023" name="G3 (Bethesda)">
        <title>A reference genome for the long-term kleptoplast-retaining sea slug Elysia crispata morphotype clarki.</title>
        <authorList>
            <person name="Eastman K.E."/>
            <person name="Pendleton A.L."/>
            <person name="Shaikh M.A."/>
            <person name="Suttiyut T."/>
            <person name="Ogas R."/>
            <person name="Tomko P."/>
            <person name="Gavelis G."/>
            <person name="Widhalm J.R."/>
            <person name="Wisecaver J.H."/>
        </authorList>
    </citation>
    <scope>NUCLEOTIDE SEQUENCE</scope>
    <source>
        <strain evidence="7">ECLA1</strain>
    </source>
</reference>